<evidence type="ECO:0000256" key="1">
    <source>
        <dbReference type="SAM" id="MobiDB-lite"/>
    </source>
</evidence>
<proteinExistence type="predicted"/>
<feature type="region of interest" description="Disordered" evidence="1">
    <location>
        <begin position="1"/>
        <end position="38"/>
    </location>
</feature>
<dbReference type="EMBL" id="JBBMFV010000001">
    <property type="protein sequence ID" value="MEO3939472.1"/>
    <property type="molecule type" value="Genomic_DNA"/>
</dbReference>
<evidence type="ECO:0000313" key="2">
    <source>
        <dbReference type="EMBL" id="MEO3939472.1"/>
    </source>
</evidence>
<dbReference type="Proteomes" id="UP001448614">
    <property type="component" value="Unassembled WGS sequence"/>
</dbReference>
<sequence length="210" mass="22849">MSEDPYAGIPFPDEEPAPEDSSAGCDAGAPGIAPAGVDGDGVLPSVEELVLEHDGQLGQLRADVDGLVGLVGDLLRKPPAEKPAPWNWKELDGPGRADLLTELRQWVDWYNGRYGVTADSRILGCWYRHGPVVEELIGVWIAWRAAYYGHKTPNDAPAYWHERILWPAIARITKGNWGLSACIPTHKDPRPKSDPSTDDGFSAFVSTLNG</sequence>
<dbReference type="RefSeq" id="WP_347781462.1">
    <property type="nucleotide sequence ID" value="NZ_JBBMFV010000001.1"/>
</dbReference>
<reference evidence="2 3" key="1">
    <citation type="journal article" date="2024" name="Appl. Microbiol. Biotechnol.">
        <title>Biosynthetic gene clusters with biotechnological applications in novel Antarctic isolates from Actinomycetota.</title>
        <authorList>
            <person name="Bruna P."/>
            <person name="Nunez-Montero K."/>
            <person name="Contreras M.J."/>
            <person name="Leal K."/>
            <person name="Garcia M."/>
            <person name="Abanto M."/>
            <person name="Barrientos L."/>
        </authorList>
    </citation>
    <scope>NUCLEOTIDE SEQUENCE [LARGE SCALE GENOMIC DNA]</scope>
    <source>
        <strain evidence="2 3">Se16.17</strain>
    </source>
</reference>
<organism evidence="2 3">
    <name type="scientific">Paenarthrobacter nicotinovorans</name>
    <name type="common">Arthrobacter nicotinovorans</name>
    <dbReference type="NCBI Taxonomy" id="29320"/>
    <lineage>
        <taxon>Bacteria</taxon>
        <taxon>Bacillati</taxon>
        <taxon>Actinomycetota</taxon>
        <taxon>Actinomycetes</taxon>
        <taxon>Micrococcales</taxon>
        <taxon>Micrococcaceae</taxon>
        <taxon>Paenarthrobacter</taxon>
    </lineage>
</organism>
<gene>
    <name evidence="2" type="ORF">V3C41_00120</name>
</gene>
<keyword evidence="3" id="KW-1185">Reference proteome</keyword>
<name>A0ABV0GLM3_PAENI</name>
<evidence type="ECO:0000313" key="3">
    <source>
        <dbReference type="Proteomes" id="UP001448614"/>
    </source>
</evidence>
<evidence type="ECO:0008006" key="4">
    <source>
        <dbReference type="Google" id="ProtNLM"/>
    </source>
</evidence>
<protein>
    <recommendedName>
        <fullName evidence="4">DUF4913 domain-containing protein</fullName>
    </recommendedName>
</protein>
<comment type="caution">
    <text evidence="2">The sequence shown here is derived from an EMBL/GenBank/DDBJ whole genome shotgun (WGS) entry which is preliminary data.</text>
</comment>
<accession>A0ABV0GLM3</accession>